<feature type="domain" description="Endonuclease/exonuclease/phosphatase" evidence="11">
    <location>
        <begin position="34"/>
        <end position="287"/>
    </location>
</feature>
<keyword evidence="4" id="KW-0540">Nuclease</keyword>
<dbReference type="Proteomes" id="UP000516437">
    <property type="component" value="Chromosome 2"/>
</dbReference>
<evidence type="ECO:0000259" key="11">
    <source>
        <dbReference type="Pfam" id="PF03372"/>
    </source>
</evidence>
<keyword evidence="5" id="KW-0479">Metal-binding</keyword>
<evidence type="ECO:0000256" key="10">
    <source>
        <dbReference type="ARBA" id="ARBA00023242"/>
    </source>
</evidence>
<dbReference type="GO" id="GO:0006302">
    <property type="term" value="P:double-strand break repair"/>
    <property type="evidence" value="ECO:0007669"/>
    <property type="project" value="TreeGrafter"/>
</dbReference>
<keyword evidence="6" id="KW-0227">DNA damage</keyword>
<dbReference type="SUPFAM" id="SSF56219">
    <property type="entry name" value="DNase I-like"/>
    <property type="match status" value="1"/>
</dbReference>
<proteinExistence type="predicted"/>
<keyword evidence="13" id="KW-1185">Reference proteome</keyword>
<comment type="subcellular location">
    <subcellularLocation>
        <location evidence="3">Nucleus</location>
        <location evidence="3">PML body</location>
    </subcellularLocation>
</comment>
<evidence type="ECO:0000313" key="13">
    <source>
        <dbReference type="Proteomes" id="UP000516437"/>
    </source>
</evidence>
<dbReference type="InterPro" id="IPR036691">
    <property type="entry name" value="Endo/exonu/phosph_ase_sf"/>
</dbReference>
<comment type="caution">
    <text evidence="12">The sequence shown here is derived from an EMBL/GenBank/DDBJ whole genome shotgun (WGS) entry which is preliminary data.</text>
</comment>
<organism evidence="12 13">
    <name type="scientific">Morella rubra</name>
    <name type="common">Chinese bayberry</name>
    <dbReference type="NCBI Taxonomy" id="262757"/>
    <lineage>
        <taxon>Eukaryota</taxon>
        <taxon>Viridiplantae</taxon>
        <taxon>Streptophyta</taxon>
        <taxon>Embryophyta</taxon>
        <taxon>Tracheophyta</taxon>
        <taxon>Spermatophyta</taxon>
        <taxon>Magnoliopsida</taxon>
        <taxon>eudicotyledons</taxon>
        <taxon>Gunneridae</taxon>
        <taxon>Pentapetalae</taxon>
        <taxon>rosids</taxon>
        <taxon>fabids</taxon>
        <taxon>Fagales</taxon>
        <taxon>Myricaceae</taxon>
        <taxon>Morella</taxon>
    </lineage>
</organism>
<name>A0A6A1W986_9ROSI</name>
<dbReference type="GO" id="GO:0070260">
    <property type="term" value="F:5'-tyrosyl-DNA phosphodiesterase activity"/>
    <property type="evidence" value="ECO:0007669"/>
    <property type="project" value="TreeGrafter"/>
</dbReference>
<dbReference type="GO" id="GO:0004518">
    <property type="term" value="F:nuclease activity"/>
    <property type="evidence" value="ECO:0007669"/>
    <property type="project" value="UniProtKB-KW"/>
</dbReference>
<dbReference type="PANTHER" id="PTHR15822">
    <property type="entry name" value="TRAF AND TNF RECEPTOR-ASSOCIATED PROTEIN"/>
    <property type="match status" value="1"/>
</dbReference>
<keyword evidence="7" id="KW-0378">Hydrolase</keyword>
<keyword evidence="8" id="KW-0460">Magnesium</keyword>
<evidence type="ECO:0000256" key="7">
    <source>
        <dbReference type="ARBA" id="ARBA00022801"/>
    </source>
</evidence>
<reference evidence="12 13" key="1">
    <citation type="journal article" date="2019" name="Plant Biotechnol. J.">
        <title>The red bayberry genome and genetic basis of sex determination.</title>
        <authorList>
            <person name="Jia H.M."/>
            <person name="Jia H.J."/>
            <person name="Cai Q.L."/>
            <person name="Wang Y."/>
            <person name="Zhao H.B."/>
            <person name="Yang W.F."/>
            <person name="Wang G.Y."/>
            <person name="Li Y.H."/>
            <person name="Zhan D.L."/>
            <person name="Shen Y.T."/>
            <person name="Niu Q.F."/>
            <person name="Chang L."/>
            <person name="Qiu J."/>
            <person name="Zhao L."/>
            <person name="Xie H.B."/>
            <person name="Fu W.Y."/>
            <person name="Jin J."/>
            <person name="Li X.W."/>
            <person name="Jiao Y."/>
            <person name="Zhou C.C."/>
            <person name="Tu T."/>
            <person name="Chai C.Y."/>
            <person name="Gao J.L."/>
            <person name="Fan L.J."/>
            <person name="van de Weg E."/>
            <person name="Wang J.Y."/>
            <person name="Gao Z.S."/>
        </authorList>
    </citation>
    <scope>NUCLEOTIDE SEQUENCE [LARGE SCALE GENOMIC DNA]</scope>
    <source>
        <tissue evidence="12">Leaves</tissue>
    </source>
</reference>
<evidence type="ECO:0000256" key="5">
    <source>
        <dbReference type="ARBA" id="ARBA00022723"/>
    </source>
</evidence>
<evidence type="ECO:0000256" key="9">
    <source>
        <dbReference type="ARBA" id="ARBA00023204"/>
    </source>
</evidence>
<evidence type="ECO:0000256" key="1">
    <source>
        <dbReference type="ARBA" id="ARBA00001936"/>
    </source>
</evidence>
<evidence type="ECO:0000256" key="2">
    <source>
        <dbReference type="ARBA" id="ARBA00001946"/>
    </source>
</evidence>
<evidence type="ECO:0000256" key="6">
    <source>
        <dbReference type="ARBA" id="ARBA00022763"/>
    </source>
</evidence>
<evidence type="ECO:0000256" key="4">
    <source>
        <dbReference type="ARBA" id="ARBA00022722"/>
    </source>
</evidence>
<dbReference type="GO" id="GO:0046872">
    <property type="term" value="F:metal ion binding"/>
    <property type="evidence" value="ECO:0007669"/>
    <property type="project" value="UniProtKB-KW"/>
</dbReference>
<sequence length="297" mass="34011">MSKYFAVNDNAFLKAENLAGDTGLGRVLSTLKILSYNVWFQDVEIDERMGAFGDLIQFYSPDVICFQEVTPYIYETFRQSSWWKAYNCSVSEEMAVMRPYFCMQLSKLPVKSFNRKPFSKSKMLRELCMAEIEVGGKPLVVATSHLESPCPAPPKWDQMHSEERVAQAKEALNLLKKFPNVIFGGDMNWDDDLDGQLPLSGGWVDAWAELRHRENGWTYDTSSNPMLSANRPLQKRLDRFVCNLHDFELNAINMIGTEAIPGVSYCKEKRMGRRVQRLMLPVLPSDHYGLLLKVNSQ</sequence>
<comment type="cofactor">
    <cofactor evidence="1">
        <name>Mn(2+)</name>
        <dbReference type="ChEBI" id="CHEBI:29035"/>
    </cofactor>
</comment>
<dbReference type="Gene3D" id="3.60.10.10">
    <property type="entry name" value="Endonuclease/exonuclease/phosphatase"/>
    <property type="match status" value="1"/>
</dbReference>
<dbReference type="InterPro" id="IPR005135">
    <property type="entry name" value="Endo/exonuclease/phosphatase"/>
</dbReference>
<dbReference type="GO" id="GO:0005737">
    <property type="term" value="C:cytoplasm"/>
    <property type="evidence" value="ECO:0007669"/>
    <property type="project" value="TreeGrafter"/>
</dbReference>
<dbReference type="CDD" id="cd09080">
    <property type="entry name" value="TDP2"/>
    <property type="match status" value="1"/>
</dbReference>
<evidence type="ECO:0000256" key="8">
    <source>
        <dbReference type="ARBA" id="ARBA00022842"/>
    </source>
</evidence>
<keyword evidence="9" id="KW-0234">DNA repair</keyword>
<evidence type="ECO:0000313" key="12">
    <source>
        <dbReference type="EMBL" id="KAB1221812.1"/>
    </source>
</evidence>
<gene>
    <name evidence="12" type="ORF">CJ030_MR2G025896</name>
</gene>
<dbReference type="Pfam" id="PF03372">
    <property type="entry name" value="Exo_endo_phos"/>
    <property type="match status" value="1"/>
</dbReference>
<accession>A0A6A1W986</accession>
<dbReference type="FunFam" id="3.60.10.10:FF:000058">
    <property type="entry name" value="Tyrosyl-DNA phosphodiesterase 2"/>
    <property type="match status" value="1"/>
</dbReference>
<dbReference type="PANTHER" id="PTHR15822:SF4">
    <property type="entry name" value="TYROSYL-DNA PHOSPHODIESTERASE 2"/>
    <property type="match status" value="1"/>
</dbReference>
<protein>
    <submittedName>
        <fullName evidence="12">Tyrosyl-DNA phosphodiesterase 2</fullName>
    </submittedName>
</protein>
<comment type="cofactor">
    <cofactor evidence="2">
        <name>Mg(2+)</name>
        <dbReference type="ChEBI" id="CHEBI:18420"/>
    </cofactor>
</comment>
<dbReference type="OrthoDB" id="9975959at2759"/>
<dbReference type="AlphaFoldDB" id="A0A6A1W986"/>
<dbReference type="InterPro" id="IPR051547">
    <property type="entry name" value="TDP2-like"/>
</dbReference>
<dbReference type="EMBL" id="RXIC02000020">
    <property type="protein sequence ID" value="KAB1221812.1"/>
    <property type="molecule type" value="Genomic_DNA"/>
</dbReference>
<evidence type="ECO:0000256" key="3">
    <source>
        <dbReference type="ARBA" id="ARBA00004322"/>
    </source>
</evidence>
<dbReference type="GO" id="GO:0003697">
    <property type="term" value="F:single-stranded DNA binding"/>
    <property type="evidence" value="ECO:0007669"/>
    <property type="project" value="TreeGrafter"/>
</dbReference>
<keyword evidence="10" id="KW-0539">Nucleus</keyword>